<feature type="compositionally biased region" description="Polar residues" evidence="19">
    <location>
        <begin position="353"/>
        <end position="364"/>
    </location>
</feature>
<evidence type="ECO:0000256" key="3">
    <source>
        <dbReference type="ARBA" id="ARBA00004629"/>
    </source>
</evidence>
<accession>A0A1E1KTB1</accession>
<keyword evidence="15" id="KW-0131">Cell cycle</keyword>
<feature type="region of interest" description="Disordered" evidence="19">
    <location>
        <begin position="439"/>
        <end position="476"/>
    </location>
</feature>
<keyword evidence="11" id="KW-0995">Kinetochore</keyword>
<keyword evidence="6" id="KW-0963">Cytoplasm</keyword>
<evidence type="ECO:0000256" key="7">
    <source>
        <dbReference type="ARBA" id="ARBA00022618"/>
    </source>
</evidence>
<dbReference type="InParanoid" id="A0A1E1KTB1"/>
<feature type="region of interest" description="Disordered" evidence="19">
    <location>
        <begin position="52"/>
        <end position="77"/>
    </location>
</feature>
<dbReference type="EMBL" id="FJUW01000019">
    <property type="protein sequence ID" value="CZT00184.1"/>
    <property type="molecule type" value="Genomic_DNA"/>
</dbReference>
<dbReference type="GO" id="GO:0008608">
    <property type="term" value="P:attachment of spindle microtubules to kinetochore"/>
    <property type="evidence" value="ECO:0007669"/>
    <property type="project" value="InterPro"/>
</dbReference>
<feature type="compositionally biased region" description="Basic and acidic residues" evidence="19">
    <location>
        <begin position="455"/>
        <end position="476"/>
    </location>
</feature>
<name>A0A1E1KTB1_9HELO</name>
<evidence type="ECO:0000256" key="15">
    <source>
        <dbReference type="ARBA" id="ARBA00023306"/>
    </source>
</evidence>
<gene>
    <name evidence="20" type="ORF">RCO7_08393</name>
</gene>
<keyword evidence="7" id="KW-0132">Cell division</keyword>
<evidence type="ECO:0000313" key="20">
    <source>
        <dbReference type="EMBL" id="CZT00184.1"/>
    </source>
</evidence>
<dbReference type="Pfam" id="PF08657">
    <property type="entry name" value="DASH_Spc34"/>
    <property type="match status" value="2"/>
</dbReference>
<evidence type="ECO:0000256" key="19">
    <source>
        <dbReference type="SAM" id="MobiDB-lite"/>
    </source>
</evidence>
<evidence type="ECO:0000256" key="6">
    <source>
        <dbReference type="ARBA" id="ARBA00022490"/>
    </source>
</evidence>
<dbReference type="AlphaFoldDB" id="A0A1E1KTB1"/>
<proteinExistence type="inferred from homology"/>
<evidence type="ECO:0000313" key="21">
    <source>
        <dbReference type="Proteomes" id="UP000178129"/>
    </source>
</evidence>
<evidence type="ECO:0000256" key="17">
    <source>
        <dbReference type="ARBA" id="ARBA00044112"/>
    </source>
</evidence>
<evidence type="ECO:0000256" key="1">
    <source>
        <dbReference type="ARBA" id="ARBA00004123"/>
    </source>
</evidence>
<evidence type="ECO:0000256" key="2">
    <source>
        <dbReference type="ARBA" id="ARBA00004186"/>
    </source>
</evidence>
<keyword evidence="16" id="KW-0137">Centromere</keyword>
<dbReference type="InterPro" id="IPR013966">
    <property type="entry name" value="Spc34"/>
</dbReference>
<keyword evidence="8" id="KW-0493">Microtubule</keyword>
<keyword evidence="21" id="KW-1185">Reference proteome</keyword>
<evidence type="ECO:0000256" key="12">
    <source>
        <dbReference type="ARBA" id="ARBA00023054"/>
    </source>
</evidence>
<feature type="region of interest" description="Disordered" evidence="19">
    <location>
        <begin position="336"/>
        <end position="388"/>
    </location>
</feature>
<organism evidence="20 21">
    <name type="scientific">Rhynchosporium graminicola</name>
    <dbReference type="NCBI Taxonomy" id="2792576"/>
    <lineage>
        <taxon>Eukaryota</taxon>
        <taxon>Fungi</taxon>
        <taxon>Dikarya</taxon>
        <taxon>Ascomycota</taxon>
        <taxon>Pezizomycotina</taxon>
        <taxon>Leotiomycetes</taxon>
        <taxon>Helotiales</taxon>
        <taxon>Ploettnerulaceae</taxon>
        <taxon>Rhynchosporium</taxon>
    </lineage>
</organism>
<keyword evidence="12" id="KW-0175">Coiled coil</keyword>
<dbReference type="GO" id="GO:0042729">
    <property type="term" value="C:DASH complex"/>
    <property type="evidence" value="ECO:0007669"/>
    <property type="project" value="InterPro"/>
</dbReference>
<keyword evidence="5" id="KW-0158">Chromosome</keyword>
<feature type="compositionally biased region" description="Basic and acidic residues" evidence="19">
    <location>
        <begin position="376"/>
        <end position="388"/>
    </location>
</feature>
<sequence>MVSLLESHLEQISLSAESIATLPFPTPKIFTNALLATPDITSLIRDTEPHERALFSVPPPPPHNTASTPYPDPAPSSRRQTVFNVAAGEITAGTTTGSRAPRRNTAVAAVLGAELHSEVRKTEGKGEIDIEVLLRGAEKLNAVYSVDGVPERITGLRRRYERIVGSVEFYEGKVGRLGRELERINRGATPGGEEHEDDCMEEDSEGARGFGGGEEEDEVTEEDLRAEEEEIRELERKKKELEDRVWLGASGEVKIGEQSSQVCVEQASTNAIASDLLRRYLESTKLPDVELLSITELFLAEVQEAARFKRGTTLYRGAVTAYQVAVRSDRSKKQPLNVFPKMKWPEDRPGSPEETSSPEDSAASNIPAVAVKKPLKKDTGHRYSKEASKVDNPIKVRGFYEVPGSSSTIQPSKYPAIMSLGEPFKPGNKWKLYSSILSSHEFDESPPQSRPRKAQKMDQENRPRGKERDVDSFNGT</sequence>
<evidence type="ECO:0000256" key="16">
    <source>
        <dbReference type="ARBA" id="ARBA00023328"/>
    </source>
</evidence>
<evidence type="ECO:0000256" key="9">
    <source>
        <dbReference type="ARBA" id="ARBA00022776"/>
    </source>
</evidence>
<keyword evidence="14" id="KW-0539">Nucleus</keyword>
<evidence type="ECO:0000256" key="14">
    <source>
        <dbReference type="ARBA" id="ARBA00023242"/>
    </source>
</evidence>
<evidence type="ECO:0000256" key="11">
    <source>
        <dbReference type="ARBA" id="ARBA00022838"/>
    </source>
</evidence>
<keyword evidence="10" id="KW-0159">Chromosome partition</keyword>
<evidence type="ECO:0000256" key="4">
    <source>
        <dbReference type="ARBA" id="ARBA00008491"/>
    </source>
</evidence>
<evidence type="ECO:0000256" key="10">
    <source>
        <dbReference type="ARBA" id="ARBA00022829"/>
    </source>
</evidence>
<feature type="compositionally biased region" description="Acidic residues" evidence="19">
    <location>
        <begin position="194"/>
        <end position="204"/>
    </location>
</feature>
<evidence type="ECO:0000256" key="8">
    <source>
        <dbReference type="ARBA" id="ARBA00022701"/>
    </source>
</evidence>
<dbReference type="GO" id="GO:0051301">
    <property type="term" value="P:cell division"/>
    <property type="evidence" value="ECO:0007669"/>
    <property type="project" value="UniProtKB-KW"/>
</dbReference>
<comment type="caution">
    <text evidence="20">The sequence shown here is derived from an EMBL/GenBank/DDBJ whole genome shotgun (WGS) entry which is preliminary data.</text>
</comment>
<evidence type="ECO:0000256" key="13">
    <source>
        <dbReference type="ARBA" id="ARBA00023212"/>
    </source>
</evidence>
<keyword evidence="13" id="KW-0206">Cytoskeleton</keyword>
<comment type="subcellular location">
    <subcellularLocation>
        <location evidence="3">Chromosome</location>
        <location evidence="3">Centromere</location>
        <location evidence="3">Kinetochore</location>
    </subcellularLocation>
    <subcellularLocation>
        <location evidence="2">Cytoplasm</location>
        <location evidence="2">Cytoskeleton</location>
        <location evidence="2">Spindle</location>
    </subcellularLocation>
    <subcellularLocation>
        <location evidence="1">Nucleus</location>
    </subcellularLocation>
</comment>
<comment type="similarity">
    <text evidence="4">Belongs to the DASH complex SPC34 family.</text>
</comment>
<protein>
    <recommendedName>
        <fullName evidence="17">DASH complex subunit SPC34</fullName>
    </recommendedName>
    <alternativeName>
        <fullName evidence="18">Outer kinetochore protein SPC34</fullName>
    </alternativeName>
</protein>
<keyword evidence="9" id="KW-0498">Mitosis</keyword>
<dbReference type="STRING" id="914237.A0A1E1KTB1"/>
<reference evidence="21" key="1">
    <citation type="submission" date="2016-03" db="EMBL/GenBank/DDBJ databases">
        <authorList>
            <person name="Ploux O."/>
        </authorList>
    </citation>
    <scope>NUCLEOTIDE SEQUENCE [LARGE SCALE GENOMIC DNA]</scope>
    <source>
        <strain evidence="21">UK7</strain>
    </source>
</reference>
<evidence type="ECO:0000256" key="5">
    <source>
        <dbReference type="ARBA" id="ARBA00022454"/>
    </source>
</evidence>
<dbReference type="GO" id="GO:0005876">
    <property type="term" value="C:spindle microtubule"/>
    <property type="evidence" value="ECO:0007669"/>
    <property type="project" value="InterPro"/>
</dbReference>
<feature type="region of interest" description="Disordered" evidence="19">
    <location>
        <begin position="186"/>
        <end position="220"/>
    </location>
</feature>
<dbReference type="Proteomes" id="UP000178129">
    <property type="component" value="Unassembled WGS sequence"/>
</dbReference>
<evidence type="ECO:0000256" key="18">
    <source>
        <dbReference type="ARBA" id="ARBA00044346"/>
    </source>
</evidence>